<dbReference type="Pfam" id="PF13520">
    <property type="entry name" value="AA_permease_2"/>
    <property type="match status" value="1"/>
</dbReference>
<feature type="transmembrane region" description="Helical" evidence="5">
    <location>
        <begin position="127"/>
        <end position="146"/>
    </location>
</feature>
<dbReference type="PANTHER" id="PTHR11785">
    <property type="entry name" value="AMINO ACID TRANSPORTER"/>
    <property type="match status" value="1"/>
</dbReference>
<dbReference type="EMBL" id="JAHLFP010000056">
    <property type="protein sequence ID" value="MBU3806536.1"/>
    <property type="molecule type" value="Genomic_DNA"/>
</dbReference>
<evidence type="ECO:0000256" key="4">
    <source>
        <dbReference type="ARBA" id="ARBA00023136"/>
    </source>
</evidence>
<feature type="transmembrane region" description="Helical" evidence="5">
    <location>
        <begin position="7"/>
        <end position="28"/>
    </location>
</feature>
<proteinExistence type="predicted"/>
<reference evidence="6" key="1">
    <citation type="journal article" date="2021" name="PeerJ">
        <title>Extensive microbial diversity within the chicken gut microbiome revealed by metagenomics and culture.</title>
        <authorList>
            <person name="Gilroy R."/>
            <person name="Ravi A."/>
            <person name="Getino M."/>
            <person name="Pursley I."/>
            <person name="Horton D.L."/>
            <person name="Alikhan N.F."/>
            <person name="Baker D."/>
            <person name="Gharbi K."/>
            <person name="Hall N."/>
            <person name="Watson M."/>
            <person name="Adriaenssens E.M."/>
            <person name="Foster-Nyarko E."/>
            <person name="Jarju S."/>
            <person name="Secka A."/>
            <person name="Antonio M."/>
            <person name="Oren A."/>
            <person name="Chaudhuri R.R."/>
            <person name="La Ragione R."/>
            <person name="Hildebrand F."/>
            <person name="Pallen M.J."/>
        </authorList>
    </citation>
    <scope>NUCLEOTIDE SEQUENCE</scope>
    <source>
        <strain evidence="6">B5_2728</strain>
    </source>
</reference>
<keyword evidence="2 5" id="KW-0812">Transmembrane</keyword>
<comment type="caution">
    <text evidence="6">The sequence shown here is derived from an EMBL/GenBank/DDBJ whole genome shotgun (WGS) entry which is preliminary data.</text>
</comment>
<gene>
    <name evidence="6" type="ORF">H9882_06575</name>
</gene>
<feature type="transmembrane region" description="Helical" evidence="5">
    <location>
        <begin position="279"/>
        <end position="300"/>
    </location>
</feature>
<dbReference type="InterPro" id="IPR050598">
    <property type="entry name" value="AminoAcid_Transporter"/>
</dbReference>
<evidence type="ECO:0000256" key="5">
    <source>
        <dbReference type="SAM" id="Phobius"/>
    </source>
</evidence>
<feature type="transmembrane region" description="Helical" evidence="5">
    <location>
        <begin position="228"/>
        <end position="251"/>
    </location>
</feature>
<accession>A0A948T3F9</accession>
<comment type="subcellular location">
    <subcellularLocation>
        <location evidence="1">Membrane</location>
        <topology evidence="1">Multi-pass membrane protein</topology>
    </subcellularLocation>
</comment>
<feature type="transmembrane region" description="Helical" evidence="5">
    <location>
        <begin position="158"/>
        <end position="175"/>
    </location>
</feature>
<dbReference type="InterPro" id="IPR002293">
    <property type="entry name" value="AA/rel_permease1"/>
</dbReference>
<feature type="transmembrane region" description="Helical" evidence="5">
    <location>
        <begin position="360"/>
        <end position="379"/>
    </location>
</feature>
<dbReference type="PIRSF" id="PIRSF006060">
    <property type="entry name" value="AA_transporter"/>
    <property type="match status" value="1"/>
</dbReference>
<dbReference type="PANTHER" id="PTHR11785:SF512">
    <property type="entry name" value="SOBREMESA, ISOFORM B"/>
    <property type="match status" value="1"/>
</dbReference>
<sequence length="447" mass="48688">MRDVTKKYGLLTAITMIVGICIGSGIFFKSDNILIATNGSIVAGVLLFTVAAISIIFGSLTISELDRRTNQMGGLVTYAQEFVSPAIGCALGWFQMLVYYPTITAVVSWVVGIYTCILFNWGDSLTTQILIGYVFATLCFVYNLLAPKFGGFVQNSTTFVKLIPLILLGVLGFIWGDPVAALQESPAQLNQLGILAALGPIAYSFDGWIVSTAISHELRDGKRDMPRALAIGPLVVLVIYVLYFVGISTYVGPEQVMALGDAHVSVAAEQLLGTWFSKAVVVFVVVSVIGTVNGLVMGYIRTPYALAIRPGMMPFSDKIQQLNRNNMPAWSALFGWVVVSIWAAVHYICTRYSLFGNSDISEGAIVIAYIFYALLYYQVFRLYRKGIIKSWIRGVLFPALATVGSLIILSGGLQTSAFFLGYLLFCIALCGVAVLYYKRQSAKLANK</sequence>
<feature type="transmembrane region" description="Helical" evidence="5">
    <location>
        <begin position="328"/>
        <end position="348"/>
    </location>
</feature>
<keyword evidence="3 5" id="KW-1133">Transmembrane helix</keyword>
<feature type="transmembrane region" description="Helical" evidence="5">
    <location>
        <begin position="97"/>
        <end position="121"/>
    </location>
</feature>
<feature type="transmembrane region" description="Helical" evidence="5">
    <location>
        <begin position="195"/>
        <end position="216"/>
    </location>
</feature>
<dbReference type="Proteomes" id="UP000713596">
    <property type="component" value="Unassembled WGS sequence"/>
</dbReference>
<evidence type="ECO:0000256" key="3">
    <source>
        <dbReference type="ARBA" id="ARBA00022989"/>
    </source>
</evidence>
<dbReference type="GO" id="GO:0016020">
    <property type="term" value="C:membrane"/>
    <property type="evidence" value="ECO:0007669"/>
    <property type="project" value="UniProtKB-SubCell"/>
</dbReference>
<evidence type="ECO:0000313" key="6">
    <source>
        <dbReference type="EMBL" id="MBU3806536.1"/>
    </source>
</evidence>
<dbReference type="AlphaFoldDB" id="A0A948T3F9"/>
<dbReference type="Gene3D" id="1.20.1740.10">
    <property type="entry name" value="Amino acid/polyamine transporter I"/>
    <property type="match status" value="1"/>
</dbReference>
<evidence type="ECO:0000256" key="1">
    <source>
        <dbReference type="ARBA" id="ARBA00004141"/>
    </source>
</evidence>
<evidence type="ECO:0000313" key="7">
    <source>
        <dbReference type="Proteomes" id="UP000713596"/>
    </source>
</evidence>
<keyword evidence="4 5" id="KW-0472">Membrane</keyword>
<reference evidence="6" key="2">
    <citation type="submission" date="2021-04" db="EMBL/GenBank/DDBJ databases">
        <authorList>
            <person name="Gilroy R."/>
        </authorList>
    </citation>
    <scope>NUCLEOTIDE SEQUENCE</scope>
    <source>
        <strain evidence="6">B5_2728</strain>
    </source>
</reference>
<dbReference type="GO" id="GO:0015179">
    <property type="term" value="F:L-amino acid transmembrane transporter activity"/>
    <property type="evidence" value="ECO:0007669"/>
    <property type="project" value="TreeGrafter"/>
</dbReference>
<feature type="transmembrane region" description="Helical" evidence="5">
    <location>
        <begin position="40"/>
        <end position="62"/>
    </location>
</feature>
<organism evidence="6 7">
    <name type="scientific">Candidatus Allofournierella pullistercoris</name>
    <dbReference type="NCBI Taxonomy" id="2838597"/>
    <lineage>
        <taxon>Bacteria</taxon>
        <taxon>Bacillati</taxon>
        <taxon>Bacillota</taxon>
        <taxon>Clostridia</taxon>
        <taxon>Eubacteriales</taxon>
        <taxon>Oscillospiraceae</taxon>
        <taxon>Allofournierella</taxon>
    </lineage>
</organism>
<protein>
    <submittedName>
        <fullName evidence="6">APC family permease</fullName>
    </submittedName>
</protein>
<feature type="transmembrane region" description="Helical" evidence="5">
    <location>
        <begin position="419"/>
        <end position="437"/>
    </location>
</feature>
<feature type="transmembrane region" description="Helical" evidence="5">
    <location>
        <begin position="391"/>
        <end position="413"/>
    </location>
</feature>
<evidence type="ECO:0000256" key="2">
    <source>
        <dbReference type="ARBA" id="ARBA00022692"/>
    </source>
</evidence>
<name>A0A948T3F9_9FIRM</name>